<keyword evidence="5 14" id="KW-0560">Oxidoreductase</keyword>
<evidence type="ECO:0000256" key="3">
    <source>
        <dbReference type="ARBA" id="ARBA00022741"/>
    </source>
</evidence>
<feature type="binding site" evidence="14">
    <location>
        <position position="256"/>
    </location>
    <ligand>
        <name>NADPH</name>
        <dbReference type="ChEBI" id="CHEBI:57783"/>
    </ligand>
</feature>
<dbReference type="PROSITE" id="PS00957">
    <property type="entry name" value="NAD_G3PDH"/>
    <property type="match status" value="1"/>
</dbReference>
<dbReference type="Proteomes" id="UP000705379">
    <property type="component" value="Unassembled WGS sequence"/>
</dbReference>
<dbReference type="GO" id="GO:0046168">
    <property type="term" value="P:glycerol-3-phosphate catabolic process"/>
    <property type="evidence" value="ECO:0007669"/>
    <property type="project" value="InterPro"/>
</dbReference>
<comment type="function">
    <text evidence="14">Catalyzes the reduction of the glycolytic intermediate dihydroxyacetone phosphate (DHAP) to sn-glycerol 3-phosphate (G3P), the key precursor for phospholipid synthesis.</text>
</comment>
<dbReference type="GO" id="GO:0006650">
    <property type="term" value="P:glycerophospholipid metabolic process"/>
    <property type="evidence" value="ECO:0007669"/>
    <property type="project" value="UniProtKB-UniRule"/>
</dbReference>
<dbReference type="SUPFAM" id="SSF51735">
    <property type="entry name" value="NAD(P)-binding Rossmann-fold domains"/>
    <property type="match status" value="1"/>
</dbReference>
<dbReference type="Gene3D" id="1.10.1040.10">
    <property type="entry name" value="N-(1-d-carboxylethyl)-l-norvaline Dehydrogenase, domain 2"/>
    <property type="match status" value="1"/>
</dbReference>
<evidence type="ECO:0000256" key="12">
    <source>
        <dbReference type="ARBA" id="ARBA00069372"/>
    </source>
</evidence>
<dbReference type="NCBIfam" id="NF000942">
    <property type="entry name" value="PRK00094.1-4"/>
    <property type="match status" value="1"/>
</dbReference>
<dbReference type="Gene3D" id="3.40.50.720">
    <property type="entry name" value="NAD(P)-binding Rossmann-like Domain"/>
    <property type="match status" value="1"/>
</dbReference>
<dbReference type="FunFam" id="1.10.1040.10:FF:000001">
    <property type="entry name" value="Glycerol-3-phosphate dehydrogenase [NAD(P)+]"/>
    <property type="match status" value="1"/>
</dbReference>
<feature type="active site" description="Proton acceptor" evidence="14 15">
    <location>
        <position position="192"/>
    </location>
</feature>
<evidence type="ECO:0000256" key="15">
    <source>
        <dbReference type="PIRSR" id="PIRSR000114-1"/>
    </source>
</evidence>
<dbReference type="InterPro" id="IPR011128">
    <property type="entry name" value="G3P_DH_NAD-dep_N"/>
</dbReference>
<feature type="binding site" evidence="14">
    <location>
        <position position="255"/>
    </location>
    <ligand>
        <name>sn-glycerol 3-phosphate</name>
        <dbReference type="ChEBI" id="CHEBI:57597"/>
    </ligand>
</feature>
<dbReference type="FunFam" id="3.40.50.720:FF:000019">
    <property type="entry name" value="Glycerol-3-phosphate dehydrogenase [NAD(P)+]"/>
    <property type="match status" value="1"/>
</dbReference>
<feature type="binding site" evidence="14">
    <location>
        <position position="257"/>
    </location>
    <ligand>
        <name>sn-glycerol 3-phosphate</name>
        <dbReference type="ChEBI" id="CHEBI:57597"/>
    </ligand>
</feature>
<feature type="binding site" evidence="17">
    <location>
        <begin position="12"/>
        <end position="17"/>
    </location>
    <ligand>
        <name>NAD(+)</name>
        <dbReference type="ChEBI" id="CHEBI:57540"/>
    </ligand>
</feature>
<comment type="catalytic activity">
    <reaction evidence="14">
        <text>sn-glycerol 3-phosphate + NAD(+) = dihydroxyacetone phosphate + NADH + H(+)</text>
        <dbReference type="Rhea" id="RHEA:11092"/>
        <dbReference type="ChEBI" id="CHEBI:15378"/>
        <dbReference type="ChEBI" id="CHEBI:57540"/>
        <dbReference type="ChEBI" id="CHEBI:57597"/>
        <dbReference type="ChEBI" id="CHEBI:57642"/>
        <dbReference type="ChEBI" id="CHEBI:57945"/>
        <dbReference type="EC" id="1.1.1.94"/>
    </reaction>
</comment>
<dbReference type="Pfam" id="PF01210">
    <property type="entry name" value="NAD_Gly3P_dh_N"/>
    <property type="match status" value="1"/>
</dbReference>
<evidence type="ECO:0000256" key="5">
    <source>
        <dbReference type="ARBA" id="ARBA00023002"/>
    </source>
</evidence>
<feature type="binding site" evidence="14">
    <location>
        <position position="282"/>
    </location>
    <ligand>
        <name>NADPH</name>
        <dbReference type="ChEBI" id="CHEBI:57783"/>
    </ligand>
</feature>
<dbReference type="InterPro" id="IPR006109">
    <property type="entry name" value="G3P_DH_NAD-dep_C"/>
</dbReference>
<name>A0A944CGA1_9HYPH</name>
<gene>
    <name evidence="14" type="primary">gpsA</name>
    <name evidence="21" type="ORF">DYI23_17620</name>
</gene>
<evidence type="ECO:0000313" key="22">
    <source>
        <dbReference type="Proteomes" id="UP000705379"/>
    </source>
</evidence>
<dbReference type="GO" id="GO:0046167">
    <property type="term" value="P:glycerol-3-phosphate biosynthetic process"/>
    <property type="evidence" value="ECO:0007669"/>
    <property type="project" value="UniProtKB-UniRule"/>
</dbReference>
<evidence type="ECO:0000256" key="1">
    <source>
        <dbReference type="ARBA" id="ARBA00011009"/>
    </source>
</evidence>
<comment type="catalytic activity">
    <reaction evidence="10">
        <text>sn-glycerol 3-phosphate + NADP(+) = dihydroxyacetone phosphate + NADPH + H(+)</text>
        <dbReference type="Rhea" id="RHEA:11096"/>
        <dbReference type="ChEBI" id="CHEBI:15378"/>
        <dbReference type="ChEBI" id="CHEBI:57597"/>
        <dbReference type="ChEBI" id="CHEBI:57642"/>
        <dbReference type="ChEBI" id="CHEBI:57783"/>
        <dbReference type="ChEBI" id="CHEBI:58349"/>
        <dbReference type="EC" id="1.1.1.94"/>
    </reaction>
    <physiologicalReaction direction="right-to-left" evidence="10">
        <dbReference type="Rhea" id="RHEA:11098"/>
    </physiologicalReaction>
</comment>
<reference evidence="21" key="2">
    <citation type="journal article" date="2021" name="Microorganisms">
        <title>Bacterial Dimethylsulfoniopropionate Biosynthesis in the East China Sea.</title>
        <authorList>
            <person name="Liu J."/>
            <person name="Zhang Y."/>
            <person name="Liu J."/>
            <person name="Zhong H."/>
            <person name="Williams B.T."/>
            <person name="Zheng Y."/>
            <person name="Curson A.R.J."/>
            <person name="Sun C."/>
            <person name="Sun H."/>
            <person name="Song D."/>
            <person name="Wagner Mackenzie B."/>
            <person name="Bermejo Martinez A."/>
            <person name="Todd J.D."/>
            <person name="Zhang X.H."/>
        </authorList>
    </citation>
    <scope>NUCLEOTIDE SEQUENCE</scope>
    <source>
        <strain evidence="21">AESS21</strain>
    </source>
</reference>
<protein>
    <recommendedName>
        <fullName evidence="12 14">Glycerol-3-phosphate dehydrogenase [NAD(P)+]</fullName>
        <ecNumber evidence="11 14">1.1.1.94</ecNumber>
    </recommendedName>
    <alternativeName>
        <fullName evidence="14">NAD(P)(+)-dependent glycerol-3-phosphate dehydrogenase</fullName>
    </alternativeName>
    <alternativeName>
        <fullName evidence="13 14">NAD(P)H-dependent dihydroxyacetone-phosphate reductase</fullName>
    </alternativeName>
</protein>
<dbReference type="PANTHER" id="PTHR11728">
    <property type="entry name" value="GLYCEROL-3-PHOSPHATE DEHYDROGENASE"/>
    <property type="match status" value="1"/>
</dbReference>
<comment type="pathway">
    <text evidence="14">Membrane lipid metabolism; glycerophospholipid metabolism.</text>
</comment>
<dbReference type="SUPFAM" id="SSF48179">
    <property type="entry name" value="6-phosphogluconate dehydrogenase C-terminal domain-like"/>
    <property type="match status" value="1"/>
</dbReference>
<dbReference type="InterPro" id="IPR008927">
    <property type="entry name" value="6-PGluconate_DH-like_C_sf"/>
</dbReference>
<evidence type="ECO:0000256" key="11">
    <source>
        <dbReference type="ARBA" id="ARBA00066687"/>
    </source>
</evidence>
<dbReference type="InterPro" id="IPR013328">
    <property type="entry name" value="6PGD_dom2"/>
</dbReference>
<feature type="binding site" evidence="14">
    <location>
        <position position="16"/>
    </location>
    <ligand>
        <name>NADPH</name>
        <dbReference type="ChEBI" id="CHEBI:57783"/>
    </ligand>
</feature>
<dbReference type="PIRSF" id="PIRSF000114">
    <property type="entry name" value="Glycerol-3-P_dh"/>
    <property type="match status" value="1"/>
</dbReference>
<evidence type="ECO:0000313" key="21">
    <source>
        <dbReference type="EMBL" id="MBS8262052.1"/>
    </source>
</evidence>
<evidence type="ECO:0000259" key="19">
    <source>
        <dbReference type="Pfam" id="PF01210"/>
    </source>
</evidence>
<dbReference type="GO" id="GO:0008654">
    <property type="term" value="P:phospholipid biosynthetic process"/>
    <property type="evidence" value="ECO:0007669"/>
    <property type="project" value="UniProtKB-KW"/>
</dbReference>
<organism evidence="21 22">
    <name type="scientific">Roseibium polysiphoniae</name>
    <dbReference type="NCBI Taxonomy" id="2571221"/>
    <lineage>
        <taxon>Bacteria</taxon>
        <taxon>Pseudomonadati</taxon>
        <taxon>Pseudomonadota</taxon>
        <taxon>Alphaproteobacteria</taxon>
        <taxon>Hyphomicrobiales</taxon>
        <taxon>Stappiaceae</taxon>
        <taxon>Roseibium</taxon>
    </lineage>
</organism>
<evidence type="ECO:0000256" key="7">
    <source>
        <dbReference type="ARBA" id="ARBA00023098"/>
    </source>
</evidence>
<dbReference type="PRINTS" id="PR00077">
    <property type="entry name" value="GPDHDRGNASE"/>
</dbReference>
<feature type="binding site" evidence="14">
    <location>
        <position position="53"/>
    </location>
    <ligand>
        <name>NADPH</name>
        <dbReference type="ChEBI" id="CHEBI:57783"/>
    </ligand>
</feature>
<feature type="domain" description="Glycerol-3-phosphate dehydrogenase NAD-dependent N-terminal" evidence="19">
    <location>
        <begin position="7"/>
        <end position="161"/>
    </location>
</feature>
<evidence type="ECO:0000256" key="10">
    <source>
        <dbReference type="ARBA" id="ARBA00052716"/>
    </source>
</evidence>
<keyword evidence="7 14" id="KW-0443">Lipid metabolism</keyword>
<evidence type="ECO:0000256" key="9">
    <source>
        <dbReference type="ARBA" id="ARBA00023264"/>
    </source>
</evidence>
<feature type="binding site" evidence="14">
    <location>
        <position position="36"/>
    </location>
    <ligand>
        <name>NADPH</name>
        <dbReference type="ChEBI" id="CHEBI:57783"/>
    </ligand>
</feature>
<keyword evidence="4 14" id="KW-0521">NADP</keyword>
<dbReference type="EC" id="1.1.1.94" evidence="11 14"/>
<keyword evidence="8 14" id="KW-0594">Phospholipid biosynthesis</keyword>
<dbReference type="EMBL" id="QTKU01000004">
    <property type="protein sequence ID" value="MBS8262052.1"/>
    <property type="molecule type" value="Genomic_DNA"/>
</dbReference>
<evidence type="ECO:0000256" key="18">
    <source>
        <dbReference type="RuleBase" id="RU000437"/>
    </source>
</evidence>
<dbReference type="PANTHER" id="PTHR11728:SF1">
    <property type="entry name" value="GLYCEROL-3-PHOSPHATE DEHYDROGENASE [NAD(+)] 2, CHLOROPLASTIC"/>
    <property type="match status" value="1"/>
</dbReference>
<keyword evidence="2 14" id="KW-0444">Lipid biosynthesis</keyword>
<evidence type="ECO:0000256" key="17">
    <source>
        <dbReference type="PIRSR" id="PIRSR000114-3"/>
    </source>
</evidence>
<keyword evidence="3 14" id="KW-0547">Nucleotide-binding</keyword>
<dbReference type="NCBIfam" id="NF000940">
    <property type="entry name" value="PRK00094.1-2"/>
    <property type="match status" value="1"/>
</dbReference>
<evidence type="ECO:0000256" key="6">
    <source>
        <dbReference type="ARBA" id="ARBA00023027"/>
    </source>
</evidence>
<comment type="similarity">
    <text evidence="1 14 18">Belongs to the NAD-dependent glycerol-3-phosphate dehydrogenase family.</text>
</comment>
<sequence>MMRPINKIAVLGGGAWGTALALTAARAGRQVTLWARDPNVVSEIRSRQHNPRYLPGITFDEKIEATSDLRDVGSADALLLVTPAQTTRETLRALAEIDSFAVPIVLCAKGIEQSSGKLLSQVLAEELPDAIPAVLSGPSFADDVAKGLPTAVTIACKNSEAAEMLASAMAAPSFRPYASTDVTGAQIGGALKNVLAIACGAVVGRKLGASAQAALTARGFAELTRLGSALGAQNETLTGLSGLGDLVLTCSSTQSRNFSFGIELGEGRKAADLIAEGGKLAEGAHTAKVAVELARRHDVELPICEVVAAIIRGTLSIDKALTTLMSRPLKHEAESGRN</sequence>
<evidence type="ECO:0000256" key="8">
    <source>
        <dbReference type="ARBA" id="ARBA00023209"/>
    </source>
</evidence>
<dbReference type="GO" id="GO:0051287">
    <property type="term" value="F:NAD binding"/>
    <property type="evidence" value="ECO:0007669"/>
    <property type="project" value="InterPro"/>
</dbReference>
<feature type="binding site" evidence="14">
    <location>
        <position position="245"/>
    </location>
    <ligand>
        <name>sn-glycerol 3-phosphate</name>
        <dbReference type="ChEBI" id="CHEBI:57597"/>
    </ligand>
</feature>
<dbReference type="GO" id="GO:0005829">
    <property type="term" value="C:cytosol"/>
    <property type="evidence" value="ECO:0007669"/>
    <property type="project" value="TreeGrafter"/>
</dbReference>
<evidence type="ECO:0000259" key="20">
    <source>
        <dbReference type="Pfam" id="PF07479"/>
    </source>
</evidence>
<evidence type="ECO:0000256" key="2">
    <source>
        <dbReference type="ARBA" id="ARBA00022516"/>
    </source>
</evidence>
<feature type="binding site" evidence="16">
    <location>
        <begin position="256"/>
        <end position="257"/>
    </location>
    <ligand>
        <name>substrate</name>
    </ligand>
</feature>
<evidence type="ECO:0000256" key="13">
    <source>
        <dbReference type="ARBA" id="ARBA00080511"/>
    </source>
</evidence>
<proteinExistence type="inferred from homology"/>
<feature type="binding site" evidence="14">
    <location>
        <position position="256"/>
    </location>
    <ligand>
        <name>sn-glycerol 3-phosphate</name>
        <dbReference type="ChEBI" id="CHEBI:57597"/>
    </ligand>
</feature>
<feature type="binding site" evidence="17">
    <location>
        <position position="256"/>
    </location>
    <ligand>
        <name>NAD(+)</name>
        <dbReference type="ChEBI" id="CHEBI:57540"/>
    </ligand>
</feature>
<dbReference type="InterPro" id="IPR036291">
    <property type="entry name" value="NAD(P)-bd_dom_sf"/>
</dbReference>
<comment type="caution">
    <text evidence="21">The sequence shown here is derived from an EMBL/GenBank/DDBJ whole genome shotgun (WGS) entry which is preliminary data.</text>
</comment>
<evidence type="ECO:0000256" key="4">
    <source>
        <dbReference type="ARBA" id="ARBA00022857"/>
    </source>
</evidence>
<feature type="binding site" evidence="17">
    <location>
        <position position="279"/>
    </location>
    <ligand>
        <name>NAD(+)</name>
        <dbReference type="ChEBI" id="CHEBI:57540"/>
    </ligand>
</feature>
<feature type="binding site" evidence="16">
    <location>
        <position position="109"/>
    </location>
    <ligand>
        <name>substrate</name>
    </ligand>
</feature>
<feature type="binding site" evidence="14">
    <location>
        <position position="137"/>
    </location>
    <ligand>
        <name>sn-glycerol 3-phosphate</name>
        <dbReference type="ChEBI" id="CHEBI:57597"/>
    </ligand>
</feature>
<dbReference type="AlphaFoldDB" id="A0A944CGA1"/>
<accession>A0A944CGA1</accession>
<dbReference type="InterPro" id="IPR006168">
    <property type="entry name" value="G3P_DH_NAD-dep"/>
</dbReference>
<feature type="binding site" evidence="14">
    <location>
        <position position="192"/>
    </location>
    <ligand>
        <name>sn-glycerol 3-phosphate</name>
        <dbReference type="ChEBI" id="CHEBI:57597"/>
    </ligand>
</feature>
<keyword evidence="14" id="KW-0963">Cytoplasm</keyword>
<evidence type="ECO:0000256" key="14">
    <source>
        <dbReference type="HAMAP-Rule" id="MF_00394"/>
    </source>
</evidence>
<keyword evidence="6 14" id="KW-0520">NAD</keyword>
<feature type="binding site" evidence="14">
    <location>
        <position position="141"/>
    </location>
    <ligand>
        <name>NADPH</name>
        <dbReference type="ChEBI" id="CHEBI:57783"/>
    </ligand>
</feature>
<dbReference type="Pfam" id="PF07479">
    <property type="entry name" value="NAD_Gly3P_dh_C"/>
    <property type="match status" value="1"/>
</dbReference>
<feature type="binding site" evidence="14">
    <location>
        <position position="109"/>
    </location>
    <ligand>
        <name>NADPH</name>
        <dbReference type="ChEBI" id="CHEBI:57783"/>
    </ligand>
</feature>
<dbReference type="GO" id="GO:0005975">
    <property type="term" value="P:carbohydrate metabolic process"/>
    <property type="evidence" value="ECO:0007669"/>
    <property type="project" value="InterPro"/>
</dbReference>
<feature type="binding site" evidence="14">
    <location>
        <position position="109"/>
    </location>
    <ligand>
        <name>sn-glycerol 3-phosphate</name>
        <dbReference type="ChEBI" id="CHEBI:57597"/>
    </ligand>
</feature>
<dbReference type="GO" id="GO:0047952">
    <property type="term" value="F:glycerol-3-phosphate dehydrogenase [NAD(P)+] activity"/>
    <property type="evidence" value="ECO:0007669"/>
    <property type="project" value="UniProtKB-UniRule"/>
</dbReference>
<comment type="subcellular location">
    <subcellularLocation>
        <location evidence="14">Cytoplasm</location>
    </subcellularLocation>
</comment>
<reference evidence="21" key="1">
    <citation type="submission" date="2018-08" db="EMBL/GenBank/DDBJ databases">
        <authorList>
            <person name="Jin W."/>
            <person name="Wang H."/>
            <person name="Yang Y."/>
            <person name="Li M."/>
            <person name="Liu J."/>
        </authorList>
    </citation>
    <scope>NUCLEOTIDE SEQUENCE</scope>
    <source>
        <strain evidence="21">AESS21</strain>
    </source>
</reference>
<feature type="binding site" evidence="14">
    <location>
        <position position="280"/>
    </location>
    <ligand>
        <name>NADPH</name>
        <dbReference type="ChEBI" id="CHEBI:57783"/>
    </ligand>
</feature>
<feature type="binding site" evidence="14">
    <location>
        <position position="139"/>
    </location>
    <ligand>
        <name>sn-glycerol 3-phosphate</name>
        <dbReference type="ChEBI" id="CHEBI:57597"/>
    </ligand>
</feature>
<dbReference type="HAMAP" id="MF_00394">
    <property type="entry name" value="NAD_Glyc3P_dehydrog"/>
    <property type="match status" value="1"/>
</dbReference>
<keyword evidence="9 14" id="KW-1208">Phospholipid metabolism</keyword>
<evidence type="ECO:0000256" key="16">
    <source>
        <dbReference type="PIRSR" id="PIRSR000114-2"/>
    </source>
</evidence>
<comment type="caution">
    <text evidence="14">Lacks conserved residue(s) required for the propagation of feature annotation.</text>
</comment>
<feature type="binding site" evidence="17">
    <location>
        <position position="141"/>
    </location>
    <ligand>
        <name>NAD(+)</name>
        <dbReference type="ChEBI" id="CHEBI:57540"/>
    </ligand>
</feature>
<feature type="domain" description="Glycerol-3-phosphate dehydrogenase NAD-dependent C-terminal" evidence="20">
    <location>
        <begin position="181"/>
        <end position="321"/>
    </location>
</feature>